<evidence type="ECO:0000313" key="1">
    <source>
        <dbReference type="EMBL" id="KAL1259212.1"/>
    </source>
</evidence>
<reference evidence="1 2" key="1">
    <citation type="submission" date="2023-09" db="EMBL/GenBank/DDBJ databases">
        <authorList>
            <person name="Wang M."/>
        </authorList>
    </citation>
    <scope>NUCLEOTIDE SEQUENCE [LARGE SCALE GENOMIC DNA]</scope>
    <source>
        <strain evidence="1">GT-2023</strain>
        <tissue evidence="1">Liver</tissue>
    </source>
</reference>
<keyword evidence="2" id="KW-1185">Reference proteome</keyword>
<accession>A0ABR3M5R2</accession>
<proteinExistence type="predicted"/>
<sequence length="82" mass="9285">MWGHGRTLSFQQEVGQRDQMSLCVQGCQVKLGQWSPRHKSPNGVTKEEQEAWLCLDEPQRAPVHIHIPAPTLGPRPTTPLNY</sequence>
<dbReference type="EMBL" id="JAYMGO010000016">
    <property type="protein sequence ID" value="KAL1259212.1"/>
    <property type="molecule type" value="Genomic_DNA"/>
</dbReference>
<dbReference type="Proteomes" id="UP001558613">
    <property type="component" value="Unassembled WGS sequence"/>
</dbReference>
<organism evidence="1 2">
    <name type="scientific">Cirrhinus molitorella</name>
    <name type="common">mud carp</name>
    <dbReference type="NCBI Taxonomy" id="172907"/>
    <lineage>
        <taxon>Eukaryota</taxon>
        <taxon>Metazoa</taxon>
        <taxon>Chordata</taxon>
        <taxon>Craniata</taxon>
        <taxon>Vertebrata</taxon>
        <taxon>Euteleostomi</taxon>
        <taxon>Actinopterygii</taxon>
        <taxon>Neopterygii</taxon>
        <taxon>Teleostei</taxon>
        <taxon>Ostariophysi</taxon>
        <taxon>Cypriniformes</taxon>
        <taxon>Cyprinidae</taxon>
        <taxon>Labeoninae</taxon>
        <taxon>Labeonini</taxon>
        <taxon>Cirrhinus</taxon>
    </lineage>
</organism>
<protein>
    <submittedName>
        <fullName evidence="1">Uncharacterized protein</fullName>
    </submittedName>
</protein>
<gene>
    <name evidence="1" type="ORF">QQF64_009789</name>
</gene>
<evidence type="ECO:0000313" key="2">
    <source>
        <dbReference type="Proteomes" id="UP001558613"/>
    </source>
</evidence>
<comment type="caution">
    <text evidence="1">The sequence shown here is derived from an EMBL/GenBank/DDBJ whole genome shotgun (WGS) entry which is preliminary data.</text>
</comment>
<name>A0ABR3M5R2_9TELE</name>